<protein>
    <submittedName>
        <fullName evidence="3">Uncharacterized protein</fullName>
    </submittedName>
</protein>
<accession>A0A8J5XKH3</accession>
<reference evidence="3" key="1">
    <citation type="submission" date="2021-05" db="EMBL/GenBank/DDBJ databases">
        <title>The genome of the haptophyte Pavlova lutheri (Diacronema luteri, Pavlovales) - a model for lipid biosynthesis in eukaryotic algae.</title>
        <authorList>
            <person name="Hulatt C.J."/>
            <person name="Posewitz M.C."/>
        </authorList>
    </citation>
    <scope>NUCLEOTIDE SEQUENCE</scope>
    <source>
        <strain evidence="3">NIVA-4/92</strain>
    </source>
</reference>
<dbReference type="EMBL" id="JAGTXO010000002">
    <property type="protein sequence ID" value="KAG8469683.1"/>
    <property type="molecule type" value="Genomic_DNA"/>
</dbReference>
<evidence type="ECO:0000313" key="3">
    <source>
        <dbReference type="EMBL" id="KAG8469683.1"/>
    </source>
</evidence>
<dbReference type="Proteomes" id="UP000751190">
    <property type="component" value="Unassembled WGS sequence"/>
</dbReference>
<comment type="caution">
    <text evidence="3">The sequence shown here is derived from an EMBL/GenBank/DDBJ whole genome shotgun (WGS) entry which is preliminary data.</text>
</comment>
<dbReference type="AlphaFoldDB" id="A0A8J5XKH3"/>
<gene>
    <name evidence="3" type="ORF">KFE25_006138</name>
</gene>
<feature type="chain" id="PRO_5035302168" evidence="2">
    <location>
        <begin position="22"/>
        <end position="539"/>
    </location>
</feature>
<evidence type="ECO:0000313" key="4">
    <source>
        <dbReference type="Proteomes" id="UP000751190"/>
    </source>
</evidence>
<name>A0A8J5XKH3_DIALT</name>
<evidence type="ECO:0000256" key="1">
    <source>
        <dbReference type="SAM" id="MobiDB-lite"/>
    </source>
</evidence>
<feature type="compositionally biased region" description="Basic and acidic residues" evidence="1">
    <location>
        <begin position="273"/>
        <end position="283"/>
    </location>
</feature>
<evidence type="ECO:0000256" key="2">
    <source>
        <dbReference type="SAM" id="SignalP"/>
    </source>
</evidence>
<sequence length="539" mass="57590">MVGASMPWHAMAAMLFGGAHSAGSLSYAECAYLARGLVPPSALLDALASAGVTMHTCLGLARRGGWEPLISTERGEKRDDDALLRLWTRLLSSGIPFNASGLPFEHPPGAPADPLDHVARLFALAAQTVAAQPPSARAARCPAPQPRLCIVGNRCPAPQPRLCIVGNSVSRNLAMDLRLGRSALLGSCPSCPLAEVRYYNTNFGIDAWHNGRHCLRMCRARKARAFQWATDIVRDGCTVVVSELASVHYAGMNTSAAFLNVLKRSFLDALREEAAPGGDERQTPTRATASETRSARTRGLASDAGLDGKPQRSGSGKLRENEPAVARVVARAQRMEMLSDRHAHIVSHILSQDRVPALWIAQLFPVIGEFTLLASRPTNTPRATYTPFSMRECACQPLHPMIARANVLGQMSSYLQAALANASAAGASRVQFADHYSALAYARDGVSAQLSRHGFPGSFVGCHNVGAGACKAACTSSLGTRIELERSHRVPPLSATERKFAAARADNFCDCTHSAMNPYRVGLLASVLADSVGRGLARR</sequence>
<proteinExistence type="predicted"/>
<feature type="signal peptide" evidence="2">
    <location>
        <begin position="1"/>
        <end position="21"/>
    </location>
</feature>
<keyword evidence="4" id="KW-1185">Reference proteome</keyword>
<organism evidence="3 4">
    <name type="scientific">Diacronema lutheri</name>
    <name type="common">Unicellular marine alga</name>
    <name type="synonym">Monochrysis lutheri</name>
    <dbReference type="NCBI Taxonomy" id="2081491"/>
    <lineage>
        <taxon>Eukaryota</taxon>
        <taxon>Haptista</taxon>
        <taxon>Haptophyta</taxon>
        <taxon>Pavlovophyceae</taxon>
        <taxon>Pavlovales</taxon>
        <taxon>Pavlovaceae</taxon>
        <taxon>Diacronema</taxon>
    </lineage>
</organism>
<feature type="region of interest" description="Disordered" evidence="1">
    <location>
        <begin position="273"/>
        <end position="324"/>
    </location>
</feature>
<keyword evidence="2" id="KW-0732">Signal</keyword>
<dbReference type="OrthoDB" id="10658055at2759"/>